<name>A0A0F9XBC4_TRIHA</name>
<feature type="compositionally biased region" description="Basic and acidic residues" evidence="1">
    <location>
        <begin position="373"/>
        <end position="383"/>
    </location>
</feature>
<comment type="caution">
    <text evidence="2">The sequence shown here is derived from an EMBL/GenBank/DDBJ whole genome shotgun (WGS) entry which is preliminary data.</text>
</comment>
<feature type="compositionally biased region" description="Basic and acidic residues" evidence="1">
    <location>
        <begin position="1"/>
        <end position="13"/>
    </location>
</feature>
<dbReference type="OMA" id="CSYYTGG"/>
<organism evidence="2 3">
    <name type="scientific">Trichoderma harzianum</name>
    <name type="common">Hypocrea lixii</name>
    <dbReference type="NCBI Taxonomy" id="5544"/>
    <lineage>
        <taxon>Eukaryota</taxon>
        <taxon>Fungi</taxon>
        <taxon>Dikarya</taxon>
        <taxon>Ascomycota</taxon>
        <taxon>Pezizomycotina</taxon>
        <taxon>Sordariomycetes</taxon>
        <taxon>Hypocreomycetidae</taxon>
        <taxon>Hypocreales</taxon>
        <taxon>Hypocreaceae</taxon>
        <taxon>Trichoderma</taxon>
    </lineage>
</organism>
<gene>
    <name evidence="2" type="ORF">THAR02_06066</name>
</gene>
<dbReference type="Proteomes" id="UP000034112">
    <property type="component" value="Unassembled WGS sequence"/>
</dbReference>
<feature type="region of interest" description="Disordered" evidence="1">
    <location>
        <begin position="527"/>
        <end position="564"/>
    </location>
</feature>
<dbReference type="EMBL" id="JOKZ01000177">
    <property type="protein sequence ID" value="KKP01810.1"/>
    <property type="molecule type" value="Genomic_DNA"/>
</dbReference>
<evidence type="ECO:0008006" key="4">
    <source>
        <dbReference type="Google" id="ProtNLM"/>
    </source>
</evidence>
<proteinExistence type="predicted"/>
<evidence type="ECO:0000313" key="3">
    <source>
        <dbReference type="Proteomes" id="UP000034112"/>
    </source>
</evidence>
<evidence type="ECO:0000313" key="2">
    <source>
        <dbReference type="EMBL" id="KKP01810.1"/>
    </source>
</evidence>
<feature type="region of interest" description="Disordered" evidence="1">
    <location>
        <begin position="836"/>
        <end position="894"/>
    </location>
</feature>
<feature type="compositionally biased region" description="Basic and acidic residues" evidence="1">
    <location>
        <begin position="527"/>
        <end position="544"/>
    </location>
</feature>
<dbReference type="OrthoDB" id="5315684at2759"/>
<dbReference type="AlphaFoldDB" id="A0A0F9XBC4"/>
<feature type="compositionally biased region" description="Basic and acidic residues" evidence="1">
    <location>
        <begin position="844"/>
        <end position="855"/>
    </location>
</feature>
<dbReference type="InterPro" id="IPR036866">
    <property type="entry name" value="RibonucZ/Hydroxyglut_hydro"/>
</dbReference>
<feature type="compositionally biased region" description="Acidic residues" evidence="1">
    <location>
        <begin position="384"/>
        <end position="401"/>
    </location>
</feature>
<accession>A0A0F9XBC4</accession>
<feature type="compositionally biased region" description="Basic and acidic residues" evidence="1">
    <location>
        <begin position="868"/>
        <end position="888"/>
    </location>
</feature>
<feature type="compositionally biased region" description="Acidic residues" evidence="1">
    <location>
        <begin position="410"/>
        <end position="419"/>
    </location>
</feature>
<feature type="compositionally biased region" description="Basic and acidic residues" evidence="1">
    <location>
        <begin position="716"/>
        <end position="736"/>
    </location>
</feature>
<evidence type="ECO:0000256" key="1">
    <source>
        <dbReference type="SAM" id="MobiDB-lite"/>
    </source>
</evidence>
<feature type="region of interest" description="Disordered" evidence="1">
    <location>
        <begin position="716"/>
        <end position="747"/>
    </location>
</feature>
<protein>
    <recommendedName>
        <fullName evidence="4">Metallo-beta-lactamase domain-containing protein</fullName>
    </recommendedName>
</protein>
<dbReference type="Gene3D" id="3.60.15.10">
    <property type="entry name" value="Ribonuclease Z/Hydroxyacylglutathione hydrolase-like"/>
    <property type="match status" value="1"/>
</dbReference>
<feature type="region of interest" description="Disordered" evidence="1">
    <location>
        <begin position="1"/>
        <end position="28"/>
    </location>
</feature>
<feature type="region of interest" description="Disordered" evidence="1">
    <location>
        <begin position="361"/>
        <end position="419"/>
    </location>
</feature>
<sequence length="894" mass="101743">MNARTDDNTDRRIYPNTRSRKNGMRSNITPDEALCNTYPHGSNDQHIGNSIQLDNIYSLANPSPWKVVNYQIPVPIGDCSAHFLVDKLTGAVQRAFLMDGGTNAGIYAAWAQILKGLRFIDLQLGSAWKFDSWVVTHWDEDHFRGVKDLLVNHEIGFTRCNRNRAKVTRGSPGSFVSLYFTPKPVLLCGAWDAPVMFKGGGDFLRPFVQEGKLQSWSHSTTKTRTRKGENLLRCIWGEDLIGLDLFTRSFHFDRKTGEEDYKASEKDYYSILDKNGPTSTKKPRFCVVGANGYGIGMSIACTSKPTRNETSILALLYWPDQDNCSYYTGGDGHPKVFKEPVQAWFKKRWPKGDVEMVKLDHHGSTGENLGKIPHAEDKDKQIEQEEAPLESDTDSEAEMEEENSRKTDDLEIEVTDDQEEAMKDAKEIGIVIDYMKPSKVLVTPGTRHGHPSLSSAAWDVLIILRSYFEELSRGISGQGLNDKEAKGRQGLLSTRSVYWLSKGEVTYKDINFKHVLGAVMQNRLESAEEDSKMLEEKDKKDSKNANKGGQDMEEEDEEVKEGPLRMADAKERIKAQDNWATWRKVYFKYLLDHPNGANYYKKNGDVNKDAVNWDIAEEIAIYDRERKQKKYDKEPLVEGSKEAILYELVGAFWEFIEATDDAQLEGVEDFEEMCWQPLVASAAEDPHFLIRFEFGEQRKDTTLKVFDASGQYEYEEVSKQSEKKGGKQGNKEKSIHEPSTQEENIQRHSKTATGLLTEDENNPWTKHAYGNGDIATMLSDDSFWTIISPRMAARIKKTTKKEVPTVAKSERNMIYKYYDKIKDKAAVNEMMVRETMNRSMSVDKPPDDKEQDLDVGKSVGSRNKRIAKREVKVQPKKEGKGKKETKEGKGKKRK</sequence>
<reference evidence="3" key="1">
    <citation type="journal article" date="2015" name="Genome Announc.">
        <title>Draft whole-genome sequence of the biocontrol agent Trichoderma harzianum T6776.</title>
        <authorList>
            <person name="Baroncelli R."/>
            <person name="Piaggeschi G."/>
            <person name="Fiorini L."/>
            <person name="Bertolini E."/>
            <person name="Zapparata A."/>
            <person name="Pe M.E."/>
            <person name="Sarrocco S."/>
            <person name="Vannacci G."/>
        </authorList>
    </citation>
    <scope>NUCLEOTIDE SEQUENCE [LARGE SCALE GENOMIC DNA]</scope>
    <source>
        <strain evidence="3">T6776</strain>
    </source>
</reference>